<dbReference type="Proteomes" id="UP000064967">
    <property type="component" value="Chromosome"/>
</dbReference>
<dbReference type="STRING" id="1391654.AKJ09_01511"/>
<dbReference type="SMART" id="SM00706">
    <property type="entry name" value="TECPR"/>
    <property type="match status" value="2"/>
</dbReference>
<evidence type="ECO:0008006" key="3">
    <source>
        <dbReference type="Google" id="ProtNLM"/>
    </source>
</evidence>
<sequence>MRRGTGDEMSALVLRSAGLLGVSALVAVMANCASNDEATAPPTQADAAIPAMTVDDADTQDVNDASDAGCEGNTVDCPLVTSISCDDFEWCPEKTNHPQGLGLSSVWGSSANDVWVAGAFGSVLHWDGKAWAAVPAPTHASLRAIWGAGPGDIWVVSAPDQIFRSNGFVNGTAQWTSAVPVADMTGQTAVTTNAIWGSSPDKVWVGGAATYAQHANGRWYESGWQTTQIDGGPGWATGIDGSTFTTIRGIWGSGPDDVWIVGNKGQNGLPFGARIGGTNSVNGGPGVQEIDTQCLGALYGIWGSKAGDLWAVGDYGTIRHYTDESGQWIPVSSPTQENLRGVWGSSESDIWAVGEHATLIHWDGATWRTSSAAFAPGNRPSLTGVWGSGPNDVWAVGSGVVIHFTGPKANAQGATP</sequence>
<evidence type="ECO:0000313" key="1">
    <source>
        <dbReference type="EMBL" id="AKU94847.1"/>
    </source>
</evidence>
<proteinExistence type="predicted"/>
<evidence type="ECO:0000313" key="2">
    <source>
        <dbReference type="Proteomes" id="UP000064967"/>
    </source>
</evidence>
<name>A0A0K1PMV5_9BACT</name>
<dbReference type="EMBL" id="CP012333">
    <property type="protein sequence ID" value="AKU94847.1"/>
    <property type="molecule type" value="Genomic_DNA"/>
</dbReference>
<protein>
    <recommendedName>
        <fullName evidence="3">Type IV fimbrial biogenesis protein PilY1</fullName>
    </recommendedName>
</protein>
<gene>
    <name evidence="1" type="ORF">AKJ09_01511</name>
</gene>
<dbReference type="KEGG" id="llu:AKJ09_01511"/>
<dbReference type="AlphaFoldDB" id="A0A0K1PMV5"/>
<accession>A0A0K1PMV5</accession>
<organism evidence="1 2">
    <name type="scientific">Labilithrix luteola</name>
    <dbReference type="NCBI Taxonomy" id="1391654"/>
    <lineage>
        <taxon>Bacteria</taxon>
        <taxon>Pseudomonadati</taxon>
        <taxon>Myxococcota</taxon>
        <taxon>Polyangia</taxon>
        <taxon>Polyangiales</taxon>
        <taxon>Labilitrichaceae</taxon>
        <taxon>Labilithrix</taxon>
    </lineage>
</organism>
<keyword evidence="2" id="KW-1185">Reference proteome</keyword>
<dbReference type="InterPro" id="IPR006624">
    <property type="entry name" value="Beta-propeller_rpt_TECPR"/>
</dbReference>
<reference evidence="1 2" key="1">
    <citation type="submission" date="2015-08" db="EMBL/GenBank/DDBJ databases">
        <authorList>
            <person name="Babu N.S."/>
            <person name="Beckwith C.J."/>
            <person name="Beseler K.G."/>
            <person name="Brison A."/>
            <person name="Carone J.V."/>
            <person name="Caskin T.P."/>
            <person name="Diamond M."/>
            <person name="Durham M.E."/>
            <person name="Foxe J.M."/>
            <person name="Go M."/>
            <person name="Henderson B.A."/>
            <person name="Jones I.B."/>
            <person name="McGettigan J.A."/>
            <person name="Micheletti S.J."/>
            <person name="Nasrallah M.E."/>
            <person name="Ortiz D."/>
            <person name="Piller C.R."/>
            <person name="Privatt S.R."/>
            <person name="Schneider S.L."/>
            <person name="Sharp S."/>
            <person name="Smith T.C."/>
            <person name="Stanton J.D."/>
            <person name="Ullery H.E."/>
            <person name="Wilson R.J."/>
            <person name="Serrano M.G."/>
            <person name="Buck G."/>
            <person name="Lee V."/>
            <person name="Wang Y."/>
            <person name="Carvalho R."/>
            <person name="Voegtly L."/>
            <person name="Shi R."/>
            <person name="Duckworth R."/>
            <person name="Johnson A."/>
            <person name="Loviza R."/>
            <person name="Walstead R."/>
            <person name="Shah Z."/>
            <person name="Kiflezghi M."/>
            <person name="Wade K."/>
            <person name="Ball S.L."/>
            <person name="Bradley K.W."/>
            <person name="Asai D.J."/>
            <person name="Bowman C.A."/>
            <person name="Russell D.A."/>
            <person name="Pope W.H."/>
            <person name="Jacobs-Sera D."/>
            <person name="Hendrix R.W."/>
            <person name="Hatfull G.F."/>
        </authorList>
    </citation>
    <scope>NUCLEOTIDE SEQUENCE [LARGE SCALE GENOMIC DNA]</scope>
    <source>
        <strain evidence="1 2">DSM 27648</strain>
    </source>
</reference>